<comment type="caution">
    <text evidence="1">The sequence shown here is derived from an EMBL/GenBank/DDBJ whole genome shotgun (WGS) entry which is preliminary data.</text>
</comment>
<evidence type="ECO:0000313" key="1">
    <source>
        <dbReference type="EMBL" id="GGA88205.1"/>
    </source>
</evidence>
<organism evidence="1 2">
    <name type="scientific">Neiella marina</name>
    <dbReference type="NCBI Taxonomy" id="508461"/>
    <lineage>
        <taxon>Bacteria</taxon>
        <taxon>Pseudomonadati</taxon>
        <taxon>Pseudomonadota</taxon>
        <taxon>Gammaproteobacteria</taxon>
        <taxon>Alteromonadales</taxon>
        <taxon>Echinimonadaceae</taxon>
        <taxon>Neiella</taxon>
    </lineage>
</organism>
<reference evidence="2" key="1">
    <citation type="journal article" date="2019" name="Int. J. Syst. Evol. Microbiol.">
        <title>The Global Catalogue of Microorganisms (GCM) 10K type strain sequencing project: providing services to taxonomists for standard genome sequencing and annotation.</title>
        <authorList>
            <consortium name="The Broad Institute Genomics Platform"/>
            <consortium name="The Broad Institute Genome Sequencing Center for Infectious Disease"/>
            <person name="Wu L."/>
            <person name="Ma J."/>
        </authorList>
    </citation>
    <scope>NUCLEOTIDE SEQUENCE [LARGE SCALE GENOMIC DNA]</scope>
    <source>
        <strain evidence="2">CGMCC 1.10130</strain>
    </source>
</reference>
<proteinExistence type="predicted"/>
<gene>
    <name evidence="1" type="ORF">GCM10011369_32930</name>
</gene>
<protein>
    <submittedName>
        <fullName evidence="1">Uncharacterized protein</fullName>
    </submittedName>
</protein>
<name>A0A8J2U9C5_9GAMM</name>
<evidence type="ECO:0000313" key="2">
    <source>
        <dbReference type="Proteomes" id="UP000619743"/>
    </source>
</evidence>
<accession>A0A8J2U9C5</accession>
<dbReference type="EMBL" id="BMDX01000024">
    <property type="protein sequence ID" value="GGA88205.1"/>
    <property type="molecule type" value="Genomic_DNA"/>
</dbReference>
<dbReference type="AlphaFoldDB" id="A0A8J2U9C5"/>
<keyword evidence="2" id="KW-1185">Reference proteome</keyword>
<sequence>MIRHCTQWINECVKSLFAQPSVPVLRHNYIADLAKPRHLREQQMCLGSYIELQSSFSLENRR</sequence>
<dbReference type="Proteomes" id="UP000619743">
    <property type="component" value="Unassembled WGS sequence"/>
</dbReference>